<keyword evidence="2" id="KW-1185">Reference proteome</keyword>
<evidence type="ECO:0000313" key="1">
    <source>
        <dbReference type="EMBL" id="SEG01880.1"/>
    </source>
</evidence>
<dbReference type="OrthoDB" id="5906332at2"/>
<proteinExistence type="predicted"/>
<dbReference type="Proteomes" id="UP000236721">
    <property type="component" value="Unassembled WGS sequence"/>
</dbReference>
<dbReference type="AlphaFoldDB" id="A0A1H5WRB5"/>
<gene>
    <name evidence="1" type="ORF">SAMN04488244_10632</name>
</gene>
<accession>A0A1H5WRB5</accession>
<organism evidence="1 2">
    <name type="scientific">Vibrio hangzhouensis</name>
    <dbReference type="NCBI Taxonomy" id="462991"/>
    <lineage>
        <taxon>Bacteria</taxon>
        <taxon>Pseudomonadati</taxon>
        <taxon>Pseudomonadota</taxon>
        <taxon>Gammaproteobacteria</taxon>
        <taxon>Vibrionales</taxon>
        <taxon>Vibrionaceae</taxon>
        <taxon>Vibrio</taxon>
    </lineage>
</organism>
<evidence type="ECO:0000313" key="2">
    <source>
        <dbReference type="Proteomes" id="UP000236721"/>
    </source>
</evidence>
<name>A0A1H5WRB5_9VIBR</name>
<protein>
    <submittedName>
        <fullName evidence="1">Uncharacterized protein</fullName>
    </submittedName>
</protein>
<dbReference type="RefSeq" id="WP_160111346.1">
    <property type="nucleotide sequence ID" value="NZ_FNVG01000006.1"/>
</dbReference>
<dbReference type="EMBL" id="FNVG01000006">
    <property type="protein sequence ID" value="SEG01880.1"/>
    <property type="molecule type" value="Genomic_DNA"/>
</dbReference>
<sequence>MDDLQFYLVNDFCSQCNTITSHDAFELKESKDEQAVLDPIKTEHVCGHCHSVN</sequence>
<reference evidence="2" key="1">
    <citation type="submission" date="2016-10" db="EMBL/GenBank/DDBJ databases">
        <authorList>
            <person name="Varghese N."/>
            <person name="Submissions S."/>
        </authorList>
    </citation>
    <scope>NUCLEOTIDE SEQUENCE [LARGE SCALE GENOMIC DNA]</scope>
    <source>
        <strain evidence="2">CGMCC 1.7062</strain>
    </source>
</reference>